<feature type="chain" id="PRO_5040894471" evidence="3">
    <location>
        <begin position="31"/>
        <end position="377"/>
    </location>
</feature>
<reference evidence="4" key="1">
    <citation type="submission" date="2022-10" db="EMBL/GenBank/DDBJ databases">
        <title>Tapping the CABI collections for fungal endophytes: first genome assemblies for Collariella, Neodidymelliopsis, Ascochyta clinopodiicola, Didymella pomorum, Didymosphaeria variabile, Neocosmospora piperis and Neocucurbitaria cava.</title>
        <authorList>
            <person name="Hill R."/>
        </authorList>
    </citation>
    <scope>NUCLEOTIDE SEQUENCE</scope>
    <source>
        <strain evidence="4">IMI 366586</strain>
    </source>
</reference>
<keyword evidence="2" id="KW-0812">Transmembrane</keyword>
<dbReference type="Proteomes" id="UP001140502">
    <property type="component" value="Unassembled WGS sequence"/>
</dbReference>
<comment type="caution">
    <text evidence="4">The sequence shown here is derived from an EMBL/GenBank/DDBJ whole genome shotgun (WGS) entry which is preliminary data.</text>
</comment>
<evidence type="ECO:0000313" key="5">
    <source>
        <dbReference type="Proteomes" id="UP001140502"/>
    </source>
</evidence>
<keyword evidence="2" id="KW-0472">Membrane</keyword>
<keyword evidence="2" id="KW-1133">Transmembrane helix</keyword>
<dbReference type="OrthoDB" id="5338512at2759"/>
<gene>
    <name evidence="4" type="ORF">N0V84_002971</name>
</gene>
<name>A0A9W8WIB8_9HYPO</name>
<sequence length="377" mass="40630">MALSFLPHEGNLVGIFFVLVLFLLAPASPAAIEPPLKVISIEEPESPRGDSPSFSWFSPRHSERDGSCPVSGQTWCGNELPGDFCCPSDSSCKVLAANTTILCCPEGSECNIIKAITCEIASQDPSKYPGAPIKTLAQDQKLKRCGSNSCCPFGYSCDEESRCVRDKDQEESYAFLIPEPSSTASPTSTAEPSSTSPPEYLPVETSEAPQVIPGTPPRASASATSTESSTPDEDDEQSRSGVEPTGVVTAGTVAGVCCLAGIGIFVWMKWFRRKTPKGTPILHDTRESWGYFSSTGSTPMMTKYLRITRGPNEKFVVTPTTPAFSPLRPPEQRRSESPVELPATPVSLCMWSNLENAAVEEPKLAYVVRAKPQPPQQ</sequence>
<protein>
    <submittedName>
        <fullName evidence="4">Uncharacterized protein</fullName>
    </submittedName>
</protein>
<feature type="compositionally biased region" description="Low complexity" evidence="1">
    <location>
        <begin position="217"/>
        <end position="229"/>
    </location>
</feature>
<feature type="region of interest" description="Disordered" evidence="1">
    <location>
        <begin position="177"/>
        <end position="243"/>
    </location>
</feature>
<dbReference type="EMBL" id="JAPEUR010000039">
    <property type="protein sequence ID" value="KAJ4326637.1"/>
    <property type="molecule type" value="Genomic_DNA"/>
</dbReference>
<evidence type="ECO:0000313" key="4">
    <source>
        <dbReference type="EMBL" id="KAJ4326637.1"/>
    </source>
</evidence>
<keyword evidence="5" id="KW-1185">Reference proteome</keyword>
<evidence type="ECO:0000256" key="3">
    <source>
        <dbReference type="SAM" id="SignalP"/>
    </source>
</evidence>
<proteinExistence type="predicted"/>
<evidence type="ECO:0000256" key="1">
    <source>
        <dbReference type="SAM" id="MobiDB-lite"/>
    </source>
</evidence>
<feature type="compositionally biased region" description="Low complexity" evidence="1">
    <location>
        <begin position="178"/>
        <end position="198"/>
    </location>
</feature>
<feature type="signal peptide" evidence="3">
    <location>
        <begin position="1"/>
        <end position="30"/>
    </location>
</feature>
<feature type="region of interest" description="Disordered" evidence="1">
    <location>
        <begin position="321"/>
        <end position="340"/>
    </location>
</feature>
<organism evidence="4 5">
    <name type="scientific">Fusarium piperis</name>
    <dbReference type="NCBI Taxonomy" id="1435070"/>
    <lineage>
        <taxon>Eukaryota</taxon>
        <taxon>Fungi</taxon>
        <taxon>Dikarya</taxon>
        <taxon>Ascomycota</taxon>
        <taxon>Pezizomycotina</taxon>
        <taxon>Sordariomycetes</taxon>
        <taxon>Hypocreomycetidae</taxon>
        <taxon>Hypocreales</taxon>
        <taxon>Nectriaceae</taxon>
        <taxon>Fusarium</taxon>
        <taxon>Fusarium solani species complex</taxon>
    </lineage>
</organism>
<accession>A0A9W8WIB8</accession>
<feature type="transmembrane region" description="Helical" evidence="2">
    <location>
        <begin position="247"/>
        <end position="267"/>
    </location>
</feature>
<dbReference type="AlphaFoldDB" id="A0A9W8WIB8"/>
<keyword evidence="3" id="KW-0732">Signal</keyword>
<evidence type="ECO:0000256" key="2">
    <source>
        <dbReference type="SAM" id="Phobius"/>
    </source>
</evidence>